<evidence type="ECO:0000256" key="1">
    <source>
        <dbReference type="ARBA" id="ARBA00022527"/>
    </source>
</evidence>
<dbReference type="PANTHER" id="PTHR35526:SF3">
    <property type="entry name" value="ANTI-SIGMA-F FACTOR RSBW"/>
    <property type="match status" value="1"/>
</dbReference>
<accession>A0AB39TIU5</accession>
<sequence>MPETDSPCPVPNPAERSCWLPRCRTSPRAARQELRSFLLPHPSGEVLLPTGELLVSELVTNAIRHARTPLDRLILVRYRLSPDPDTLRIEVHDADSEKPTLRNTSDSDEAGRGLLLVHELATHWGCSPRPHGIGKFVWCHISPELAAA</sequence>
<dbReference type="SUPFAM" id="SSF55874">
    <property type="entry name" value="ATPase domain of HSP90 chaperone/DNA topoisomerase II/histidine kinase"/>
    <property type="match status" value="1"/>
</dbReference>
<proteinExistence type="predicted"/>
<dbReference type="GO" id="GO:0004674">
    <property type="term" value="F:protein serine/threonine kinase activity"/>
    <property type="evidence" value="ECO:0007669"/>
    <property type="project" value="UniProtKB-KW"/>
</dbReference>
<keyword evidence="1" id="KW-0808">Transferase</keyword>
<dbReference type="Gene3D" id="3.30.565.10">
    <property type="entry name" value="Histidine kinase-like ATPase, C-terminal domain"/>
    <property type="match status" value="1"/>
</dbReference>
<keyword evidence="1" id="KW-0418">Kinase</keyword>
<dbReference type="InterPro" id="IPR003594">
    <property type="entry name" value="HATPase_dom"/>
</dbReference>
<protein>
    <submittedName>
        <fullName evidence="3">ATP-binding protein</fullName>
    </submittedName>
</protein>
<name>A0AB39TIU5_9ACTN</name>
<gene>
    <name evidence="3" type="ORF">AB2U05_11855</name>
</gene>
<organism evidence="3">
    <name type="scientific">Streptomyces sp. Y1</name>
    <dbReference type="NCBI Taxonomy" id="3238634"/>
    <lineage>
        <taxon>Bacteria</taxon>
        <taxon>Bacillati</taxon>
        <taxon>Actinomycetota</taxon>
        <taxon>Actinomycetes</taxon>
        <taxon>Kitasatosporales</taxon>
        <taxon>Streptomycetaceae</taxon>
        <taxon>Streptomyces</taxon>
    </lineage>
</organism>
<keyword evidence="1" id="KW-0723">Serine/threonine-protein kinase</keyword>
<reference evidence="3" key="1">
    <citation type="submission" date="2024-07" db="EMBL/GenBank/DDBJ databases">
        <authorList>
            <person name="Yu S.T."/>
        </authorList>
    </citation>
    <scope>NUCLEOTIDE SEQUENCE</scope>
    <source>
        <strain evidence="3">Y1</strain>
    </source>
</reference>
<dbReference type="EMBL" id="CP163445">
    <property type="protein sequence ID" value="XDQ79110.1"/>
    <property type="molecule type" value="Genomic_DNA"/>
</dbReference>
<keyword evidence="3" id="KW-0067">ATP-binding</keyword>
<dbReference type="RefSeq" id="WP_369183179.1">
    <property type="nucleotide sequence ID" value="NZ_CP163445.1"/>
</dbReference>
<dbReference type="PANTHER" id="PTHR35526">
    <property type="entry name" value="ANTI-SIGMA-F FACTOR RSBW-RELATED"/>
    <property type="match status" value="1"/>
</dbReference>
<dbReference type="GO" id="GO:0005524">
    <property type="term" value="F:ATP binding"/>
    <property type="evidence" value="ECO:0007669"/>
    <property type="project" value="UniProtKB-KW"/>
</dbReference>
<feature type="domain" description="Histidine kinase/HSP90-like ATPase" evidence="2">
    <location>
        <begin position="28"/>
        <end position="123"/>
    </location>
</feature>
<dbReference type="InterPro" id="IPR050267">
    <property type="entry name" value="Anti-sigma-factor_SerPK"/>
</dbReference>
<dbReference type="InterPro" id="IPR036890">
    <property type="entry name" value="HATPase_C_sf"/>
</dbReference>
<dbReference type="CDD" id="cd16936">
    <property type="entry name" value="HATPase_RsbW-like"/>
    <property type="match status" value="1"/>
</dbReference>
<evidence type="ECO:0000313" key="3">
    <source>
        <dbReference type="EMBL" id="XDQ79110.1"/>
    </source>
</evidence>
<dbReference type="AlphaFoldDB" id="A0AB39TIU5"/>
<dbReference type="Pfam" id="PF13581">
    <property type="entry name" value="HATPase_c_2"/>
    <property type="match status" value="1"/>
</dbReference>
<evidence type="ECO:0000259" key="2">
    <source>
        <dbReference type="Pfam" id="PF13581"/>
    </source>
</evidence>
<keyword evidence="3" id="KW-0547">Nucleotide-binding</keyword>